<organism evidence="1 2">
    <name type="scientific">Purpureocillium lilacinum</name>
    <name type="common">Paecilomyces lilacinus</name>
    <dbReference type="NCBI Taxonomy" id="33203"/>
    <lineage>
        <taxon>Eukaryota</taxon>
        <taxon>Fungi</taxon>
        <taxon>Dikarya</taxon>
        <taxon>Ascomycota</taxon>
        <taxon>Pezizomycotina</taxon>
        <taxon>Sordariomycetes</taxon>
        <taxon>Hypocreomycetidae</taxon>
        <taxon>Hypocreales</taxon>
        <taxon>Ophiocordycipitaceae</taxon>
        <taxon>Purpureocillium</taxon>
    </lineage>
</organism>
<name>A0ACC4DKI7_PURLI</name>
<proteinExistence type="predicted"/>
<gene>
    <name evidence="1" type="ORF">ACCO45_009454</name>
</gene>
<keyword evidence="2" id="KW-1185">Reference proteome</keyword>
<dbReference type="EMBL" id="JBGNUJ010000008">
    <property type="protein sequence ID" value="KAL3956608.1"/>
    <property type="molecule type" value="Genomic_DNA"/>
</dbReference>
<comment type="caution">
    <text evidence="1">The sequence shown here is derived from an EMBL/GenBank/DDBJ whole genome shotgun (WGS) entry which is preliminary data.</text>
</comment>
<evidence type="ECO:0000313" key="1">
    <source>
        <dbReference type="EMBL" id="KAL3956608.1"/>
    </source>
</evidence>
<accession>A0ACC4DKI7</accession>
<evidence type="ECO:0000313" key="2">
    <source>
        <dbReference type="Proteomes" id="UP001638806"/>
    </source>
</evidence>
<reference evidence="1" key="1">
    <citation type="submission" date="2024-12" db="EMBL/GenBank/DDBJ databases">
        <title>Comparative genomics and development of molecular markers within Purpureocillium lilacinum and among Purpureocillium species.</title>
        <authorList>
            <person name="Yeh Z.-Y."/>
            <person name="Ni N.-T."/>
            <person name="Lo P.-H."/>
            <person name="Mushyakhwo K."/>
            <person name="Lin C.-F."/>
            <person name="Nai Y.-S."/>
        </authorList>
    </citation>
    <scope>NUCLEOTIDE SEQUENCE</scope>
    <source>
        <strain evidence="1">NCHU-NPUST-175</strain>
    </source>
</reference>
<sequence length="89" mass="9628">MRGRRDPKRPTGSSSAFADLRLAQEPFNPGFQAAKPGFADEKEAVNGSGASSTTGLHPPPGQRKAPSNDDDDDDIYEATPKSKEPMHRY</sequence>
<protein>
    <submittedName>
        <fullName evidence="1">Uncharacterized protein</fullName>
    </submittedName>
</protein>
<dbReference type="Proteomes" id="UP001638806">
    <property type="component" value="Unassembled WGS sequence"/>
</dbReference>